<dbReference type="RefSeq" id="WP_345321447.1">
    <property type="nucleotide sequence ID" value="NZ_BAABGA010000024.1"/>
</dbReference>
<comment type="caution">
    <text evidence="2">The sequence shown here is derived from an EMBL/GenBank/DDBJ whole genome shotgun (WGS) entry which is preliminary data.</text>
</comment>
<keyword evidence="1" id="KW-0732">Signal</keyword>
<keyword evidence="3" id="KW-1185">Reference proteome</keyword>
<proteinExistence type="predicted"/>
<accession>A0ABP8MJM8</accession>
<dbReference type="Proteomes" id="UP001500840">
    <property type="component" value="Unassembled WGS sequence"/>
</dbReference>
<evidence type="ECO:0000313" key="3">
    <source>
        <dbReference type="Proteomes" id="UP001500840"/>
    </source>
</evidence>
<gene>
    <name evidence="2" type="ORF">GCM10023156_19040</name>
</gene>
<feature type="signal peptide" evidence="1">
    <location>
        <begin position="1"/>
        <end position="20"/>
    </location>
</feature>
<name>A0ABP8MJM8_9BACT</name>
<protein>
    <recommendedName>
        <fullName evidence="4">DUF4136 domain-containing protein</fullName>
    </recommendedName>
</protein>
<dbReference type="PROSITE" id="PS51257">
    <property type="entry name" value="PROKAR_LIPOPROTEIN"/>
    <property type="match status" value="1"/>
</dbReference>
<dbReference type="EMBL" id="BAABGA010000024">
    <property type="protein sequence ID" value="GAA4451409.1"/>
    <property type="molecule type" value="Genomic_DNA"/>
</dbReference>
<feature type="chain" id="PRO_5046771357" description="DUF4136 domain-containing protein" evidence="1">
    <location>
        <begin position="21"/>
        <end position="291"/>
    </location>
</feature>
<sequence>MKLKLLLVLLGCILLTGCHSIDHRSQSAVMSSRDATTEILVERGHPNAVIDGLGWVVGTPTKLALWDRRADNHDVSPQTEAALVQYMEQNGLSGSMVRINQYDPWGEWERLTSNKRIHPGWRYTVGTYNHLKYVLLPGRVFGGDWYNPFTDSTHVYSDIAPLVISRAAYAKDIRAQKQPGTYAATQELPFINMVHTTRATNDALKYAAQYGTAQEQAEANRILSPDYGSSWGGQIASVLPFGAPFGRLAGAVVGHATNQLRKRDGSNSSQPLNEYHCDTADIDWNRGDQND</sequence>
<evidence type="ECO:0000313" key="2">
    <source>
        <dbReference type="EMBL" id="GAA4451409.1"/>
    </source>
</evidence>
<evidence type="ECO:0008006" key="4">
    <source>
        <dbReference type="Google" id="ProtNLM"/>
    </source>
</evidence>
<reference evidence="3" key="1">
    <citation type="journal article" date="2019" name="Int. J. Syst. Evol. Microbiol.">
        <title>The Global Catalogue of Microorganisms (GCM) 10K type strain sequencing project: providing services to taxonomists for standard genome sequencing and annotation.</title>
        <authorList>
            <consortium name="The Broad Institute Genomics Platform"/>
            <consortium name="The Broad Institute Genome Sequencing Center for Infectious Disease"/>
            <person name="Wu L."/>
            <person name="Ma J."/>
        </authorList>
    </citation>
    <scope>NUCLEOTIDE SEQUENCE [LARGE SCALE GENOMIC DNA]</scope>
    <source>
        <strain evidence="3">JCM 17759</strain>
    </source>
</reference>
<evidence type="ECO:0000256" key="1">
    <source>
        <dbReference type="SAM" id="SignalP"/>
    </source>
</evidence>
<organism evidence="2 3">
    <name type="scientific">Novipirellula rosea</name>
    <dbReference type="NCBI Taxonomy" id="1031540"/>
    <lineage>
        <taxon>Bacteria</taxon>
        <taxon>Pseudomonadati</taxon>
        <taxon>Planctomycetota</taxon>
        <taxon>Planctomycetia</taxon>
        <taxon>Pirellulales</taxon>
        <taxon>Pirellulaceae</taxon>
        <taxon>Novipirellula</taxon>
    </lineage>
</organism>